<name>A0A2R6NVT4_9APHY</name>
<proteinExistence type="predicted"/>
<organism evidence="1 2">
    <name type="scientific">Hermanssonia centrifuga</name>
    <dbReference type="NCBI Taxonomy" id="98765"/>
    <lineage>
        <taxon>Eukaryota</taxon>
        <taxon>Fungi</taxon>
        <taxon>Dikarya</taxon>
        <taxon>Basidiomycota</taxon>
        <taxon>Agaricomycotina</taxon>
        <taxon>Agaricomycetes</taxon>
        <taxon>Polyporales</taxon>
        <taxon>Meruliaceae</taxon>
        <taxon>Hermanssonia</taxon>
    </lineage>
</organism>
<sequence length="544" mass="61145">MLGFKATSYPLLVTSDRPTPTSIIRPNAARENTTKRSCSAAIPPVRVFGLKCLHGVDTMLEEIPVELATQIFHYAHADLPAISCASRKLHCLATPVLYASITLGSPGTAILCCSTLARTPSENPRYNLPALVRSFLILEFYGSHLLDKQKDKFLCSLCHAVEHMINLQRVAVKEYGLVTPRFWASITKYTGLKSLDIVIPHTNNYEMAQMEEVGFDKLRPGMPELVELRINICIDRVLPESYIALLQHLITSHSDQLHAFSLKSDAWDPQLFQTLLGPQNKFSSLETLTIPSGALNLECLRYMPKVHTLIVKEERMSRRAIKSMDSDFTLSLDTFPVLTTLTCPAYDLHAILPRDTNRAVQTVCLDEAFFDIAPGLQDCARLRSHSPEWTVVLDGLQYIPNSRGPVTDLSFRVEDLSLGRNLPSAIPFLGSVEKLMICHALELSISEDNASLRNDFFAQLPHLHTFIIGDSLMHSDDSENWFMHAHDNTLQRYLLEEWDKGSKDGGGTGLKNAALSLRLWWTNVEGMWVEKWTPIEGEEEEEEE</sequence>
<comment type="caution">
    <text evidence="1">The sequence shown here is derived from an EMBL/GenBank/DDBJ whole genome shotgun (WGS) entry which is preliminary data.</text>
</comment>
<evidence type="ECO:0000313" key="2">
    <source>
        <dbReference type="Proteomes" id="UP000186601"/>
    </source>
</evidence>
<gene>
    <name evidence="1" type="ORF">PHLCEN_2v7685</name>
</gene>
<keyword evidence="2" id="KW-1185">Reference proteome</keyword>
<protein>
    <recommendedName>
        <fullName evidence="3">F-box domain-containing protein</fullName>
    </recommendedName>
</protein>
<evidence type="ECO:0000313" key="1">
    <source>
        <dbReference type="EMBL" id="PSR77864.1"/>
    </source>
</evidence>
<dbReference type="AlphaFoldDB" id="A0A2R6NVT4"/>
<dbReference type="EMBL" id="MLYV02000770">
    <property type="protein sequence ID" value="PSR77864.1"/>
    <property type="molecule type" value="Genomic_DNA"/>
</dbReference>
<dbReference type="Proteomes" id="UP000186601">
    <property type="component" value="Unassembled WGS sequence"/>
</dbReference>
<dbReference type="STRING" id="98765.A0A2R6NVT4"/>
<accession>A0A2R6NVT4</accession>
<reference evidence="1 2" key="1">
    <citation type="submission" date="2018-02" db="EMBL/GenBank/DDBJ databases">
        <title>Genome sequence of the basidiomycete white-rot fungus Phlebia centrifuga.</title>
        <authorList>
            <person name="Granchi Z."/>
            <person name="Peng M."/>
            <person name="de Vries R.P."/>
            <person name="Hilden K."/>
            <person name="Makela M.R."/>
            <person name="Grigoriev I."/>
            <person name="Riley R."/>
        </authorList>
    </citation>
    <scope>NUCLEOTIDE SEQUENCE [LARGE SCALE GENOMIC DNA]</scope>
    <source>
        <strain evidence="1 2">FBCC195</strain>
    </source>
</reference>
<evidence type="ECO:0008006" key="3">
    <source>
        <dbReference type="Google" id="ProtNLM"/>
    </source>
</evidence>